<evidence type="ECO:0000313" key="3">
    <source>
        <dbReference type="Proteomes" id="UP001165121"/>
    </source>
</evidence>
<organism evidence="2 3">
    <name type="scientific">Phytophthora fragariaefolia</name>
    <dbReference type="NCBI Taxonomy" id="1490495"/>
    <lineage>
        <taxon>Eukaryota</taxon>
        <taxon>Sar</taxon>
        <taxon>Stramenopiles</taxon>
        <taxon>Oomycota</taxon>
        <taxon>Peronosporomycetes</taxon>
        <taxon>Peronosporales</taxon>
        <taxon>Peronosporaceae</taxon>
        <taxon>Phytophthora</taxon>
    </lineage>
</organism>
<comment type="caution">
    <text evidence="2">The sequence shown here is derived from an EMBL/GenBank/DDBJ whole genome shotgun (WGS) entry which is preliminary data.</text>
</comment>
<gene>
    <name evidence="2" type="ORF">Pfra01_002148400</name>
</gene>
<proteinExistence type="predicted"/>
<dbReference type="AlphaFoldDB" id="A0A9W6Y483"/>
<feature type="compositionally biased region" description="Basic and acidic residues" evidence="1">
    <location>
        <begin position="136"/>
        <end position="154"/>
    </location>
</feature>
<sequence>MVANEVVCGSGVKQRAERTLRASDVKADEDPSRAAVRGGGIEVCVKHEGGGARRTGCHLSGNVDRVRDDARNQVAGLLHVVAHGHLALPKGEEGRTHAQLVLRRLVRESEVTLENLQSGERVSVDNELAKGPFLGRSEEARQQKIDSRSRHFDHPRSDGDIDLAELWHSEWCKGSGYGRYREDGTSGDRGGTKEVVQVSIRSTRVHGHQTDMIIFRFEDGTKKMVQVPIRSTLVPGDPIDQRSRSRSIWCNHFVNAE</sequence>
<evidence type="ECO:0000256" key="1">
    <source>
        <dbReference type="SAM" id="MobiDB-lite"/>
    </source>
</evidence>
<name>A0A9W6Y483_9STRA</name>
<dbReference type="EMBL" id="BSXT01003090">
    <property type="protein sequence ID" value="GMF52455.1"/>
    <property type="molecule type" value="Genomic_DNA"/>
</dbReference>
<feature type="region of interest" description="Disordered" evidence="1">
    <location>
        <begin position="134"/>
        <end position="154"/>
    </location>
</feature>
<dbReference type="Proteomes" id="UP001165121">
    <property type="component" value="Unassembled WGS sequence"/>
</dbReference>
<reference evidence="2" key="1">
    <citation type="submission" date="2023-04" db="EMBL/GenBank/DDBJ databases">
        <title>Phytophthora fragariaefolia NBRC 109709.</title>
        <authorList>
            <person name="Ichikawa N."/>
            <person name="Sato H."/>
            <person name="Tonouchi N."/>
        </authorList>
    </citation>
    <scope>NUCLEOTIDE SEQUENCE</scope>
    <source>
        <strain evidence="2">NBRC 109709</strain>
    </source>
</reference>
<protein>
    <submittedName>
        <fullName evidence="2">Unnamed protein product</fullName>
    </submittedName>
</protein>
<accession>A0A9W6Y483</accession>
<evidence type="ECO:0000313" key="2">
    <source>
        <dbReference type="EMBL" id="GMF52455.1"/>
    </source>
</evidence>
<keyword evidence="3" id="KW-1185">Reference proteome</keyword>